<evidence type="ECO:0000256" key="1">
    <source>
        <dbReference type="SAM" id="Coils"/>
    </source>
</evidence>
<dbReference type="Proteomes" id="UP000176628">
    <property type="component" value="Unassembled WGS sequence"/>
</dbReference>
<dbReference type="EMBL" id="MFAV01000022">
    <property type="protein sequence ID" value="OGD86279.1"/>
    <property type="molecule type" value="Genomic_DNA"/>
</dbReference>
<gene>
    <name evidence="2" type="ORF">A2Z23_02560</name>
</gene>
<sequence>MRSNLEKNVLAALSYSDIFDYPLTQTQIHKFLVGKKASRKDVEENLKKLSAEKKIDQNREFYFLPKREKITETRIERELISQDKLKIAKKTARILKLIPSVKFVGISGALACKNSQKEDDIDFFIITKAGQVWTTRLLCTLILDILRKRRKRQDKKIKDKICLNLFLDESDLALGPKDLFLAREITQLKPLYDKNSCYQRFLFQNVWIKKFLPNTKVELGIKEQKSKDRLDFWSVFSILEPFLRIFQLFYMRERVTCEKLSKKQIFFHPVDVRDRILSEYNKRINQLPS</sequence>
<proteinExistence type="predicted"/>
<comment type="caution">
    <text evidence="2">The sequence shown here is derived from an EMBL/GenBank/DDBJ whole genome shotgun (WGS) entry which is preliminary data.</text>
</comment>
<feature type="coiled-coil region" evidence="1">
    <location>
        <begin position="32"/>
        <end position="59"/>
    </location>
</feature>
<accession>A0A1F5G361</accession>
<organism evidence="2 3">
    <name type="scientific">Candidatus Curtissbacteria bacterium RBG_16_39_7</name>
    <dbReference type="NCBI Taxonomy" id="1797707"/>
    <lineage>
        <taxon>Bacteria</taxon>
        <taxon>Candidatus Curtissiibacteriota</taxon>
    </lineage>
</organism>
<evidence type="ECO:0000313" key="2">
    <source>
        <dbReference type="EMBL" id="OGD86279.1"/>
    </source>
</evidence>
<keyword evidence="1" id="KW-0175">Coiled coil</keyword>
<evidence type="ECO:0000313" key="3">
    <source>
        <dbReference type="Proteomes" id="UP000176628"/>
    </source>
</evidence>
<dbReference type="AlphaFoldDB" id="A0A1F5G361"/>
<reference evidence="2 3" key="1">
    <citation type="journal article" date="2016" name="Nat. Commun.">
        <title>Thousands of microbial genomes shed light on interconnected biogeochemical processes in an aquifer system.</title>
        <authorList>
            <person name="Anantharaman K."/>
            <person name="Brown C.T."/>
            <person name="Hug L.A."/>
            <person name="Sharon I."/>
            <person name="Castelle C.J."/>
            <person name="Probst A.J."/>
            <person name="Thomas B.C."/>
            <person name="Singh A."/>
            <person name="Wilkins M.J."/>
            <person name="Karaoz U."/>
            <person name="Brodie E.L."/>
            <person name="Williams K.H."/>
            <person name="Hubbard S.S."/>
            <person name="Banfield J.F."/>
        </authorList>
    </citation>
    <scope>NUCLEOTIDE SEQUENCE [LARGE SCALE GENOMIC DNA]</scope>
</reference>
<protein>
    <submittedName>
        <fullName evidence="2">Uncharacterized protein</fullName>
    </submittedName>
</protein>
<name>A0A1F5G361_9BACT</name>